<dbReference type="InterPro" id="IPR036770">
    <property type="entry name" value="Ankyrin_rpt-contain_sf"/>
</dbReference>
<dbReference type="Proteomes" id="UP000077315">
    <property type="component" value="Unassembled WGS sequence"/>
</dbReference>
<organism evidence="4 5">
    <name type="scientific">Phycomyces blakesleeanus (strain ATCC 8743b / DSM 1359 / FGSC 10004 / NBRC 33097 / NRRL 1555)</name>
    <dbReference type="NCBI Taxonomy" id="763407"/>
    <lineage>
        <taxon>Eukaryota</taxon>
        <taxon>Fungi</taxon>
        <taxon>Fungi incertae sedis</taxon>
        <taxon>Mucoromycota</taxon>
        <taxon>Mucoromycotina</taxon>
        <taxon>Mucoromycetes</taxon>
        <taxon>Mucorales</taxon>
        <taxon>Phycomycetaceae</taxon>
        <taxon>Phycomyces</taxon>
    </lineage>
</organism>
<dbReference type="InterPro" id="IPR002110">
    <property type="entry name" value="Ankyrin_rpt"/>
</dbReference>
<dbReference type="OrthoDB" id="10057496at2759"/>
<sequence length="119" mass="12935">QQQKTLHAVASSGNLGMLKQILSVLQDPLKAVNDPHPSTGLTPLHFAASRGHLEVVKCLLEDYAVSVDSRDKEGEVRGKMNHTPLINAASKGYMSIVEYLLDEAHANPLLKNNFGEAAY</sequence>
<feature type="non-terminal residue" evidence="4">
    <location>
        <position position="1"/>
    </location>
</feature>
<keyword evidence="2 3" id="KW-0040">ANK repeat</keyword>
<dbReference type="GeneID" id="29004770"/>
<dbReference type="PANTHER" id="PTHR24173">
    <property type="entry name" value="ANKYRIN REPEAT CONTAINING"/>
    <property type="match status" value="1"/>
</dbReference>
<name>A0A163ARU3_PHYB8</name>
<dbReference type="PANTHER" id="PTHR24173:SF74">
    <property type="entry name" value="ANKYRIN REPEAT DOMAIN-CONTAINING PROTEIN 16"/>
    <property type="match status" value="1"/>
</dbReference>
<reference evidence="5" key="1">
    <citation type="submission" date="2015-06" db="EMBL/GenBank/DDBJ databases">
        <title>Expansion of signal transduction pathways in fungi by whole-genome duplication.</title>
        <authorList>
            <consortium name="DOE Joint Genome Institute"/>
            <person name="Corrochano L.M."/>
            <person name="Kuo A."/>
            <person name="Marcet-Houben M."/>
            <person name="Polaino S."/>
            <person name="Salamov A."/>
            <person name="Villalobos J.M."/>
            <person name="Alvarez M.I."/>
            <person name="Avalos J."/>
            <person name="Benito E.P."/>
            <person name="Benoit I."/>
            <person name="Burger G."/>
            <person name="Camino L.P."/>
            <person name="Canovas D."/>
            <person name="Cerda-Olmedo E."/>
            <person name="Cheng J.-F."/>
            <person name="Dominguez A."/>
            <person name="Elias M."/>
            <person name="Eslava A.P."/>
            <person name="Glaser F."/>
            <person name="Grimwood J."/>
            <person name="Gutierrez G."/>
            <person name="Heitman J."/>
            <person name="Henrissat B."/>
            <person name="Iturriaga E.A."/>
            <person name="Lang B.F."/>
            <person name="Lavin J.L."/>
            <person name="Lee S."/>
            <person name="Li W."/>
            <person name="Lindquist E."/>
            <person name="Lopez-Garcia S."/>
            <person name="Luque E.M."/>
            <person name="Marcos A.T."/>
            <person name="Martin J."/>
            <person name="McCluskey K."/>
            <person name="Medina H.R."/>
            <person name="Miralles-Duran A."/>
            <person name="Miyazaki A."/>
            <person name="Munoz-Torres E."/>
            <person name="Oguiza J.A."/>
            <person name="Ohm R."/>
            <person name="Olmedo M."/>
            <person name="Orejas M."/>
            <person name="Ortiz-Castellanos L."/>
            <person name="Pisabarro A.G."/>
            <person name="Rodriguez-Romero J."/>
            <person name="Ruiz-Herrera J."/>
            <person name="Ruiz-Vazquez R."/>
            <person name="Sanz C."/>
            <person name="Schackwitz W."/>
            <person name="Schmutz J."/>
            <person name="Shahriari M."/>
            <person name="Shelest E."/>
            <person name="Silva-Franco F."/>
            <person name="Soanes D."/>
            <person name="Syed K."/>
            <person name="Tagua V.G."/>
            <person name="Talbot N.J."/>
            <person name="Thon M."/>
            <person name="De vries R.P."/>
            <person name="Wiebenga A."/>
            <person name="Yadav J.S."/>
            <person name="Braun E.L."/>
            <person name="Baker S."/>
            <person name="Garre V."/>
            <person name="Horwitz B."/>
            <person name="Torres-Martinez S."/>
            <person name="Idnurm A."/>
            <person name="Herrera-Estrella A."/>
            <person name="Gabaldon T."/>
            <person name="Grigoriev I.V."/>
        </authorList>
    </citation>
    <scope>NUCLEOTIDE SEQUENCE [LARGE SCALE GENOMIC DNA]</scope>
    <source>
        <strain evidence="5">NRRL 1555(-)</strain>
    </source>
</reference>
<dbReference type="PROSITE" id="PS50297">
    <property type="entry name" value="ANK_REP_REGION"/>
    <property type="match status" value="1"/>
</dbReference>
<dbReference type="VEuPathDB" id="FungiDB:PHYBLDRAFT_94736"/>
<proteinExistence type="predicted"/>
<gene>
    <name evidence="4" type="ORF">PHYBLDRAFT_94736</name>
</gene>
<evidence type="ECO:0000313" key="4">
    <source>
        <dbReference type="EMBL" id="OAD75351.1"/>
    </source>
</evidence>
<dbReference type="PROSITE" id="PS50088">
    <property type="entry name" value="ANK_REPEAT"/>
    <property type="match status" value="1"/>
</dbReference>
<evidence type="ECO:0000313" key="5">
    <source>
        <dbReference type="Proteomes" id="UP000077315"/>
    </source>
</evidence>
<dbReference type="SMART" id="SM00248">
    <property type="entry name" value="ANK"/>
    <property type="match status" value="3"/>
</dbReference>
<keyword evidence="1" id="KW-0677">Repeat</keyword>
<evidence type="ECO:0000256" key="2">
    <source>
        <dbReference type="ARBA" id="ARBA00023043"/>
    </source>
</evidence>
<dbReference type="InParanoid" id="A0A163ARU3"/>
<accession>A0A163ARU3</accession>
<dbReference type="RefSeq" id="XP_018293391.1">
    <property type="nucleotide sequence ID" value="XM_018443865.1"/>
</dbReference>
<dbReference type="STRING" id="763407.A0A163ARU3"/>
<dbReference type="EMBL" id="KV440977">
    <property type="protein sequence ID" value="OAD75351.1"/>
    <property type="molecule type" value="Genomic_DNA"/>
</dbReference>
<dbReference type="SUPFAM" id="SSF48403">
    <property type="entry name" value="Ankyrin repeat"/>
    <property type="match status" value="1"/>
</dbReference>
<feature type="repeat" description="ANK" evidence="3">
    <location>
        <begin position="39"/>
        <end position="72"/>
    </location>
</feature>
<feature type="non-terminal residue" evidence="4">
    <location>
        <position position="119"/>
    </location>
</feature>
<dbReference type="AlphaFoldDB" id="A0A163ARU3"/>
<dbReference type="Gene3D" id="1.25.40.20">
    <property type="entry name" value="Ankyrin repeat-containing domain"/>
    <property type="match status" value="1"/>
</dbReference>
<evidence type="ECO:0000256" key="3">
    <source>
        <dbReference type="PROSITE-ProRule" id="PRU00023"/>
    </source>
</evidence>
<protein>
    <submittedName>
        <fullName evidence="4">Uncharacterized protein</fullName>
    </submittedName>
</protein>
<dbReference type="Pfam" id="PF12796">
    <property type="entry name" value="Ank_2"/>
    <property type="match status" value="1"/>
</dbReference>
<evidence type="ECO:0000256" key="1">
    <source>
        <dbReference type="ARBA" id="ARBA00022737"/>
    </source>
</evidence>
<keyword evidence="5" id="KW-1185">Reference proteome</keyword>